<evidence type="ECO:0000313" key="2">
    <source>
        <dbReference type="Proteomes" id="UP000199448"/>
    </source>
</evidence>
<sequence length="138" mass="16008">MAVSSYKNFEDLEIWNRAREICQDIFLLKEGTDLKNDFKLYNQINGSSGSVMDNIAEGFERNGNKEFHQFLAIAKASAGETRSQLYRVADRNYIDKEEFDKHSNKLIKLSKQISTFMTYLKKSDLKGQKFKGQHDLEP</sequence>
<organism evidence="1 2">
    <name type="scientific">Salinimicrobium catena</name>
    <dbReference type="NCBI Taxonomy" id="390640"/>
    <lineage>
        <taxon>Bacteria</taxon>
        <taxon>Pseudomonadati</taxon>
        <taxon>Bacteroidota</taxon>
        <taxon>Flavobacteriia</taxon>
        <taxon>Flavobacteriales</taxon>
        <taxon>Flavobacteriaceae</taxon>
        <taxon>Salinimicrobium</taxon>
    </lineage>
</organism>
<dbReference type="InterPro" id="IPR012657">
    <property type="entry name" value="23S_rRNA-intervening_sequence"/>
</dbReference>
<dbReference type="CDD" id="cd16377">
    <property type="entry name" value="23S_rRNA_IVP_like"/>
    <property type="match status" value="1"/>
</dbReference>
<gene>
    <name evidence="1" type="ORF">SAMN04488034_101663</name>
</gene>
<dbReference type="Pfam" id="PF05635">
    <property type="entry name" value="23S_rRNA_IVP"/>
    <property type="match status" value="1"/>
</dbReference>
<dbReference type="Gene3D" id="1.20.1440.60">
    <property type="entry name" value="23S rRNA-intervening sequence"/>
    <property type="match status" value="1"/>
</dbReference>
<reference evidence="1 2" key="1">
    <citation type="submission" date="2016-10" db="EMBL/GenBank/DDBJ databases">
        <authorList>
            <person name="de Groot N.N."/>
        </authorList>
    </citation>
    <scope>NUCLEOTIDE SEQUENCE [LARGE SCALE GENOMIC DNA]</scope>
    <source>
        <strain evidence="1 2">DSM 23553</strain>
    </source>
</reference>
<accession>A0A1H5JB33</accession>
<evidence type="ECO:0000313" key="1">
    <source>
        <dbReference type="EMBL" id="SEE48838.1"/>
    </source>
</evidence>
<dbReference type="InterPro" id="IPR036583">
    <property type="entry name" value="23S_rRNA_IVS_sf"/>
</dbReference>
<protein>
    <submittedName>
        <fullName evidence="1">Four helix bundle protein</fullName>
    </submittedName>
</protein>
<dbReference type="PANTHER" id="PTHR38471">
    <property type="entry name" value="FOUR HELIX BUNDLE PROTEIN"/>
    <property type="match status" value="1"/>
</dbReference>
<dbReference type="PANTHER" id="PTHR38471:SF2">
    <property type="entry name" value="FOUR HELIX BUNDLE PROTEIN"/>
    <property type="match status" value="1"/>
</dbReference>
<dbReference type="EMBL" id="FNUG01000001">
    <property type="protein sequence ID" value="SEE48838.1"/>
    <property type="molecule type" value="Genomic_DNA"/>
</dbReference>
<keyword evidence="2" id="KW-1185">Reference proteome</keyword>
<name>A0A1H5JB33_9FLAO</name>
<dbReference type="Proteomes" id="UP000199448">
    <property type="component" value="Unassembled WGS sequence"/>
</dbReference>
<dbReference type="AlphaFoldDB" id="A0A1H5JB33"/>
<proteinExistence type="predicted"/>
<dbReference type="SUPFAM" id="SSF158446">
    <property type="entry name" value="IVS-encoded protein-like"/>
    <property type="match status" value="1"/>
</dbReference>
<dbReference type="NCBIfam" id="TIGR02436">
    <property type="entry name" value="four helix bundle protein"/>
    <property type="match status" value="1"/>
</dbReference>
<dbReference type="STRING" id="390640.SAMN04488034_101663"/>